<name>A0ABM1M7F1_NICVS</name>
<evidence type="ECO:0000259" key="7">
    <source>
        <dbReference type="PROSITE" id="PS50157"/>
    </source>
</evidence>
<keyword evidence="2" id="KW-0677">Repeat</keyword>
<gene>
    <name evidence="9" type="primary">LOC108558180</name>
</gene>
<feature type="compositionally biased region" description="Low complexity" evidence="6">
    <location>
        <begin position="923"/>
        <end position="942"/>
    </location>
</feature>
<keyword evidence="1" id="KW-0479">Metal-binding</keyword>
<evidence type="ECO:0000256" key="2">
    <source>
        <dbReference type="ARBA" id="ARBA00022737"/>
    </source>
</evidence>
<evidence type="ECO:0000313" key="8">
    <source>
        <dbReference type="Proteomes" id="UP000695000"/>
    </source>
</evidence>
<feature type="compositionally biased region" description="Acidic residues" evidence="6">
    <location>
        <begin position="202"/>
        <end position="217"/>
    </location>
</feature>
<keyword evidence="4" id="KW-0862">Zinc</keyword>
<evidence type="ECO:0000256" key="6">
    <source>
        <dbReference type="SAM" id="MobiDB-lite"/>
    </source>
</evidence>
<dbReference type="PANTHER" id="PTHR24403">
    <property type="entry name" value="ZINC FINGER PROTEIN"/>
    <property type="match status" value="1"/>
</dbReference>
<evidence type="ECO:0000256" key="1">
    <source>
        <dbReference type="ARBA" id="ARBA00022723"/>
    </source>
</evidence>
<feature type="region of interest" description="Disordered" evidence="6">
    <location>
        <begin position="188"/>
        <end position="217"/>
    </location>
</feature>
<feature type="compositionally biased region" description="Low complexity" evidence="6">
    <location>
        <begin position="471"/>
        <end position="483"/>
    </location>
</feature>
<accession>A0ABM1M7F1</accession>
<dbReference type="PROSITE" id="PS50157">
    <property type="entry name" value="ZINC_FINGER_C2H2_2"/>
    <property type="match status" value="2"/>
</dbReference>
<feature type="compositionally biased region" description="Polar residues" evidence="6">
    <location>
        <begin position="872"/>
        <end position="886"/>
    </location>
</feature>
<feature type="compositionally biased region" description="Polar residues" evidence="6">
    <location>
        <begin position="724"/>
        <end position="735"/>
    </location>
</feature>
<dbReference type="RefSeq" id="XP_017770501.1">
    <property type="nucleotide sequence ID" value="XM_017915012.1"/>
</dbReference>
<feature type="compositionally biased region" description="Pro residues" evidence="6">
    <location>
        <begin position="444"/>
        <end position="470"/>
    </location>
</feature>
<dbReference type="InterPro" id="IPR050688">
    <property type="entry name" value="Zinc_finger/UBP_domain"/>
</dbReference>
<reference evidence="9" key="1">
    <citation type="submission" date="2025-08" db="UniProtKB">
        <authorList>
            <consortium name="RefSeq"/>
        </authorList>
    </citation>
    <scope>IDENTIFICATION</scope>
    <source>
        <tissue evidence="9">Whole Larva</tissue>
    </source>
</reference>
<feature type="compositionally biased region" description="Basic and acidic residues" evidence="6">
    <location>
        <begin position="189"/>
        <end position="201"/>
    </location>
</feature>
<protein>
    <submittedName>
        <fullName evidence="9">Flocculation protein FLO11-like</fullName>
    </submittedName>
</protein>
<dbReference type="GeneID" id="108558180"/>
<feature type="domain" description="C2H2-type" evidence="7">
    <location>
        <begin position="276"/>
        <end position="304"/>
    </location>
</feature>
<evidence type="ECO:0000313" key="9">
    <source>
        <dbReference type="RefSeq" id="XP_017770501.1"/>
    </source>
</evidence>
<organism evidence="8 9">
    <name type="scientific">Nicrophorus vespilloides</name>
    <name type="common">Boreal carrion beetle</name>
    <dbReference type="NCBI Taxonomy" id="110193"/>
    <lineage>
        <taxon>Eukaryota</taxon>
        <taxon>Metazoa</taxon>
        <taxon>Ecdysozoa</taxon>
        <taxon>Arthropoda</taxon>
        <taxon>Hexapoda</taxon>
        <taxon>Insecta</taxon>
        <taxon>Pterygota</taxon>
        <taxon>Neoptera</taxon>
        <taxon>Endopterygota</taxon>
        <taxon>Coleoptera</taxon>
        <taxon>Polyphaga</taxon>
        <taxon>Staphyliniformia</taxon>
        <taxon>Silphidae</taxon>
        <taxon>Nicrophorinae</taxon>
        <taxon>Nicrophorus</taxon>
    </lineage>
</organism>
<feature type="compositionally biased region" description="Polar residues" evidence="6">
    <location>
        <begin position="151"/>
        <end position="162"/>
    </location>
</feature>
<feature type="compositionally biased region" description="Polar residues" evidence="6">
    <location>
        <begin position="509"/>
        <end position="525"/>
    </location>
</feature>
<feature type="region of interest" description="Disordered" evidence="6">
    <location>
        <begin position="853"/>
        <end position="953"/>
    </location>
</feature>
<feature type="compositionally biased region" description="Polar residues" evidence="6">
    <location>
        <begin position="913"/>
        <end position="922"/>
    </location>
</feature>
<keyword evidence="3 5" id="KW-0863">Zinc-finger</keyword>
<evidence type="ECO:0000256" key="5">
    <source>
        <dbReference type="PROSITE-ProRule" id="PRU00042"/>
    </source>
</evidence>
<keyword evidence="8" id="KW-1185">Reference proteome</keyword>
<dbReference type="PANTHER" id="PTHR24403:SF67">
    <property type="entry name" value="FI01116P-RELATED"/>
    <property type="match status" value="1"/>
</dbReference>
<feature type="domain" description="C2H2-type" evidence="7">
    <location>
        <begin position="222"/>
        <end position="246"/>
    </location>
</feature>
<feature type="region of interest" description="Disordered" evidence="6">
    <location>
        <begin position="630"/>
        <end position="750"/>
    </location>
</feature>
<sequence length="1023" mass="114318">MIEMQLKCVFCKRFLNSCLDIHNPTECTEFISPFEDIKECFQIPFLHVSGDEGICSECFIVIRFINAMKTHMTRALKNEKCTVITIFNKYKQILCSIQFQNNEHLEEMYATVCTETQPDQYKETRRARTPASGEVYGILKKNKGTKRRRVNSNMGRSSVNNVRTASRASSTASISSFASRGVRSEPVYDPDRCNLESRMGFDDFDPENEDDDDDDDEEKKRYGCRECSVYFSSKRKLLQHSTQNHSFCIYCPLCETLERNVVDLQEHLDYHRVVSIPCGFCDKSFVNYERLYEHRKISHKNKVVLLPPRIRMNVIFNRSLRYAQANRSEVVGEANKPFERVMYVNEEGNHRERFNHHDTYCLCMNEYLENDNIKMHDTYCSCKTAPLLAQSPRSDVDEFAVGTSIIYRERDTSDSSDPDIVEPSVPSSSIAPITPPLIRSPILDPNPPSPPTVRDPTPPPYQKHPSPIPESLPSTSTMPSSPLIENHPSPTLESFPGKSSALSPPPIQNHPSPISESLPGTSSAPSLALVERSPSPTPMKGFSPRNSTPPPVLEASPLLEYSQPLHVTVKQTKNRDPSPPHLSVSSVAAAPKNNGGIMAIDKASIYKQFIHDDSDKVNGCSDSEVDVQVNDTKRVTRSTGKPSCSSADGAIPSTSKQYYEQSRSSPVDKPKTQSKRTASKGNVNVKKKSPPDESGLVVVEVIKPPPNGETSDPKELTALEEDATNNSSKVIVTSESSEEATTKDGELMMDSQEVIQYEDIGTVEEIIESNWQDPAQDWQDEQSNAKAESAAKKRNFFDTFIKTEQQQYQQQPAKKSVYDTFICRGNSKNKRAKVSSKAKVAPILENLEVYVINPNSPGASKEDENLIKESAVPSTTQIDSLPGTSDSVKRSRNREHLLKLMDDLQKKKKEQKTVSSTFTQMKSPSATCTSSSPSSSTSSVLPSSPPIAIEKNESGDFLKKVAITLSPPIRKNKRKPNRPATKRLGMSNVVRCVNTPNSSELVQIEGELYTKNAYKHAKKKVKR</sequence>
<dbReference type="Gene3D" id="3.30.160.60">
    <property type="entry name" value="Classic Zinc Finger"/>
    <property type="match status" value="1"/>
</dbReference>
<feature type="compositionally biased region" description="Polar residues" evidence="6">
    <location>
        <begin position="637"/>
        <end position="665"/>
    </location>
</feature>
<dbReference type="Proteomes" id="UP000695000">
    <property type="component" value="Unplaced"/>
</dbReference>
<feature type="region of interest" description="Disordered" evidence="6">
    <location>
        <begin position="144"/>
        <end position="167"/>
    </location>
</feature>
<evidence type="ECO:0000256" key="3">
    <source>
        <dbReference type="ARBA" id="ARBA00022771"/>
    </source>
</evidence>
<dbReference type="InterPro" id="IPR013087">
    <property type="entry name" value="Znf_C2H2_type"/>
</dbReference>
<feature type="compositionally biased region" description="Basic and acidic residues" evidence="6">
    <location>
        <begin position="894"/>
        <end position="905"/>
    </location>
</feature>
<dbReference type="SMART" id="SM00355">
    <property type="entry name" value="ZnF_C2H2"/>
    <property type="match status" value="3"/>
</dbReference>
<evidence type="ECO:0000256" key="4">
    <source>
        <dbReference type="ARBA" id="ARBA00022833"/>
    </source>
</evidence>
<feature type="region of interest" description="Disordered" evidence="6">
    <location>
        <begin position="408"/>
        <end position="593"/>
    </location>
</feature>
<proteinExistence type="predicted"/>
<dbReference type="PROSITE" id="PS00028">
    <property type="entry name" value="ZINC_FINGER_C2H2_1"/>
    <property type="match status" value="2"/>
</dbReference>